<gene>
    <name evidence="1" type="ORF">S12H4_30154</name>
</gene>
<dbReference type="EMBL" id="BARW01017457">
    <property type="protein sequence ID" value="GAJ01995.1"/>
    <property type="molecule type" value="Genomic_DNA"/>
</dbReference>
<evidence type="ECO:0000313" key="1">
    <source>
        <dbReference type="EMBL" id="GAJ01995.1"/>
    </source>
</evidence>
<proteinExistence type="predicted"/>
<comment type="caution">
    <text evidence="1">The sequence shown here is derived from an EMBL/GenBank/DDBJ whole genome shotgun (WGS) entry which is preliminary data.</text>
</comment>
<dbReference type="AlphaFoldDB" id="X1V9A1"/>
<name>X1V9A1_9ZZZZ</name>
<protein>
    <submittedName>
        <fullName evidence="1">Uncharacterized protein</fullName>
    </submittedName>
</protein>
<organism evidence="1">
    <name type="scientific">marine sediment metagenome</name>
    <dbReference type="NCBI Taxonomy" id="412755"/>
    <lineage>
        <taxon>unclassified sequences</taxon>
        <taxon>metagenomes</taxon>
        <taxon>ecological metagenomes</taxon>
    </lineage>
</organism>
<sequence>YLYFSVIIFTTLRYDNLYFLKYDANLINGI</sequence>
<feature type="non-terminal residue" evidence="1">
    <location>
        <position position="1"/>
    </location>
</feature>
<reference evidence="1" key="1">
    <citation type="journal article" date="2014" name="Front. Microbiol.">
        <title>High frequency of phylogenetically diverse reductive dehalogenase-homologous genes in deep subseafloor sedimentary metagenomes.</title>
        <authorList>
            <person name="Kawai M."/>
            <person name="Futagami T."/>
            <person name="Toyoda A."/>
            <person name="Takaki Y."/>
            <person name="Nishi S."/>
            <person name="Hori S."/>
            <person name="Arai W."/>
            <person name="Tsubouchi T."/>
            <person name="Morono Y."/>
            <person name="Uchiyama I."/>
            <person name="Ito T."/>
            <person name="Fujiyama A."/>
            <person name="Inagaki F."/>
            <person name="Takami H."/>
        </authorList>
    </citation>
    <scope>NUCLEOTIDE SEQUENCE</scope>
    <source>
        <strain evidence="1">Expedition CK06-06</strain>
    </source>
</reference>
<accession>X1V9A1</accession>